<evidence type="ECO:0000313" key="12">
    <source>
        <dbReference type="Proteomes" id="UP000614410"/>
    </source>
</evidence>
<evidence type="ECO:0000256" key="3">
    <source>
        <dbReference type="ARBA" id="ARBA00005133"/>
    </source>
</evidence>
<comment type="caution">
    <text evidence="11">The sequence shown here is derived from an EMBL/GenBank/DDBJ whole genome shotgun (WGS) entry which is preliminary data.</text>
</comment>
<accession>A0A934KE89</accession>
<dbReference type="InterPro" id="IPR044524">
    <property type="entry name" value="Isoase_HisA-like"/>
</dbReference>
<dbReference type="InterPro" id="IPR023016">
    <property type="entry name" value="HisA/PriA"/>
</dbReference>
<evidence type="ECO:0000256" key="10">
    <source>
        <dbReference type="RuleBase" id="RU003657"/>
    </source>
</evidence>
<dbReference type="FunFam" id="3.20.20.70:FF:000009">
    <property type="entry name" value="1-(5-phosphoribosyl)-5-[(5-phosphoribosylamino)methylideneamino] imidazole-4-carboxamide isomerase"/>
    <property type="match status" value="1"/>
</dbReference>
<dbReference type="EC" id="5.3.1.16" evidence="9"/>
<keyword evidence="6 9" id="KW-0028">Amino-acid biosynthesis</keyword>
<dbReference type="GO" id="GO:0000105">
    <property type="term" value="P:L-histidine biosynthetic process"/>
    <property type="evidence" value="ECO:0007669"/>
    <property type="project" value="UniProtKB-UniRule"/>
</dbReference>
<comment type="subcellular location">
    <subcellularLocation>
        <location evidence="2 9">Cytoplasm</location>
    </subcellularLocation>
</comment>
<evidence type="ECO:0000256" key="1">
    <source>
        <dbReference type="ARBA" id="ARBA00000901"/>
    </source>
</evidence>
<keyword evidence="7 9" id="KW-0368">Histidine biosynthesis</keyword>
<dbReference type="HAMAP" id="MF_01014">
    <property type="entry name" value="HisA"/>
    <property type="match status" value="1"/>
</dbReference>
<comment type="similarity">
    <text evidence="4 9 10">Belongs to the HisA/HisF family.</text>
</comment>
<feature type="active site" description="Proton donor" evidence="9">
    <location>
        <position position="133"/>
    </location>
</feature>
<evidence type="ECO:0000256" key="9">
    <source>
        <dbReference type="HAMAP-Rule" id="MF_01014"/>
    </source>
</evidence>
<dbReference type="EMBL" id="JAEKNN010000004">
    <property type="protein sequence ID" value="MBJ7607901.1"/>
    <property type="molecule type" value="Genomic_DNA"/>
</dbReference>
<dbReference type="GO" id="GO:0003949">
    <property type="term" value="F:1-(5-phosphoribosyl)-5-[(5-phosphoribosylamino)methylideneamino]imidazole-4-carboxamide isomerase activity"/>
    <property type="evidence" value="ECO:0007669"/>
    <property type="project" value="UniProtKB-UniRule"/>
</dbReference>
<organism evidence="11 12">
    <name type="scientific">Candidatus Amunia macphersoniae</name>
    <dbReference type="NCBI Taxonomy" id="3127014"/>
    <lineage>
        <taxon>Bacteria</taxon>
        <taxon>Bacillati</taxon>
        <taxon>Candidatus Dormiibacterota</taxon>
        <taxon>Candidatus Dormibacteria</taxon>
        <taxon>Candidatus Aeolococcales</taxon>
        <taxon>Candidatus Aeolococcaceae</taxon>
        <taxon>Candidatus Amunia</taxon>
    </lineage>
</organism>
<dbReference type="PANTHER" id="PTHR43090">
    <property type="entry name" value="1-(5-PHOSPHORIBOSYL)-5-[(5-PHOSPHORIBOSYLAMINO)METHYLIDENEAMINO] IMIDAZOLE-4-CARBOXAMIDE ISOMERASE"/>
    <property type="match status" value="1"/>
</dbReference>
<sequence>MLVIPSIDVRGGRVVRLLRGDYGAETVFSDDPVAVAAGFAAAGARRVHVVDLDAARGQPDRESAASLSAAVTMLAERGLEVQVGGGVRDHQTARRWLDGGASYVVVGSLALRDPDSARALCEAFPGQVLLGLDVRDGQARAQGWTESAGDAHAHLHRWSAWPVAGVVHTDIDRDGTLSGPAAGALAAACAQFPGPVYASGGVTTLDDVAACRDAGAAGAIVGRALHDGLFDLGAALSRFADPAPA</sequence>
<dbReference type="SUPFAM" id="SSF51366">
    <property type="entry name" value="Ribulose-phoshate binding barrel"/>
    <property type="match status" value="1"/>
</dbReference>
<evidence type="ECO:0000256" key="4">
    <source>
        <dbReference type="ARBA" id="ARBA00009667"/>
    </source>
</evidence>
<keyword evidence="5 9" id="KW-0963">Cytoplasm</keyword>
<dbReference type="Proteomes" id="UP000614410">
    <property type="component" value="Unassembled WGS sequence"/>
</dbReference>
<feature type="active site" description="Proton acceptor" evidence="9">
    <location>
        <position position="8"/>
    </location>
</feature>
<dbReference type="InterPro" id="IPR013785">
    <property type="entry name" value="Aldolase_TIM"/>
</dbReference>
<dbReference type="InterPro" id="IPR006062">
    <property type="entry name" value="His_biosynth"/>
</dbReference>
<dbReference type="CDD" id="cd04732">
    <property type="entry name" value="HisA"/>
    <property type="match status" value="1"/>
</dbReference>
<dbReference type="Pfam" id="PF00977">
    <property type="entry name" value="His_biosynth"/>
    <property type="match status" value="1"/>
</dbReference>
<comment type="pathway">
    <text evidence="3 9">Amino-acid biosynthesis; L-histidine biosynthesis; L-histidine from 5-phospho-alpha-D-ribose 1-diphosphate: step 4/9.</text>
</comment>
<evidence type="ECO:0000256" key="7">
    <source>
        <dbReference type="ARBA" id="ARBA00023102"/>
    </source>
</evidence>
<protein>
    <recommendedName>
        <fullName evidence="9">1-(5-phosphoribosyl)-5-[(5-phosphoribosylamino)methylideneamino] imidazole-4-carboxamide isomerase</fullName>
        <ecNumber evidence="9">5.3.1.16</ecNumber>
    </recommendedName>
    <alternativeName>
        <fullName evidence="9">Phosphoribosylformimino-5-aminoimidazole carboxamide ribotide isomerase</fullName>
    </alternativeName>
</protein>
<gene>
    <name evidence="9" type="primary">hisA</name>
    <name evidence="11" type="ORF">JF887_00510</name>
</gene>
<dbReference type="InterPro" id="IPR011060">
    <property type="entry name" value="RibuloseP-bd_barrel"/>
</dbReference>
<proteinExistence type="inferred from homology"/>
<reference evidence="11 12" key="1">
    <citation type="submission" date="2020-10" db="EMBL/GenBank/DDBJ databases">
        <title>Ca. Dormibacterota MAGs.</title>
        <authorList>
            <person name="Montgomery K."/>
        </authorList>
    </citation>
    <scope>NUCLEOTIDE SEQUENCE [LARGE SCALE GENOMIC DNA]</scope>
    <source>
        <strain evidence="11">Mitchell_Peninsula_5</strain>
    </source>
</reference>
<dbReference type="GO" id="GO:0000162">
    <property type="term" value="P:L-tryptophan biosynthetic process"/>
    <property type="evidence" value="ECO:0007669"/>
    <property type="project" value="TreeGrafter"/>
</dbReference>
<evidence type="ECO:0000256" key="8">
    <source>
        <dbReference type="ARBA" id="ARBA00023235"/>
    </source>
</evidence>
<comment type="catalytic activity">
    <reaction evidence="1 9">
        <text>1-(5-phospho-beta-D-ribosyl)-5-[(5-phospho-beta-D-ribosylamino)methylideneamino]imidazole-4-carboxamide = 5-[(5-phospho-1-deoxy-D-ribulos-1-ylimino)methylamino]-1-(5-phospho-beta-D-ribosyl)imidazole-4-carboxamide</text>
        <dbReference type="Rhea" id="RHEA:15469"/>
        <dbReference type="ChEBI" id="CHEBI:58435"/>
        <dbReference type="ChEBI" id="CHEBI:58525"/>
        <dbReference type="EC" id="5.3.1.16"/>
    </reaction>
</comment>
<evidence type="ECO:0000256" key="2">
    <source>
        <dbReference type="ARBA" id="ARBA00004496"/>
    </source>
</evidence>
<evidence type="ECO:0000313" key="11">
    <source>
        <dbReference type="EMBL" id="MBJ7607901.1"/>
    </source>
</evidence>
<dbReference type="GO" id="GO:0005737">
    <property type="term" value="C:cytoplasm"/>
    <property type="evidence" value="ECO:0007669"/>
    <property type="project" value="UniProtKB-SubCell"/>
</dbReference>
<dbReference type="Gene3D" id="3.20.20.70">
    <property type="entry name" value="Aldolase class I"/>
    <property type="match status" value="1"/>
</dbReference>
<dbReference type="AlphaFoldDB" id="A0A934KE89"/>
<dbReference type="PANTHER" id="PTHR43090:SF2">
    <property type="entry name" value="1-(5-PHOSPHORIBOSYL)-5-[(5-PHOSPHORIBOSYLAMINO)METHYLIDENEAMINO] IMIDAZOLE-4-CARBOXAMIDE ISOMERASE"/>
    <property type="match status" value="1"/>
</dbReference>
<keyword evidence="8 9" id="KW-0413">Isomerase</keyword>
<evidence type="ECO:0000256" key="5">
    <source>
        <dbReference type="ARBA" id="ARBA00022490"/>
    </source>
</evidence>
<name>A0A934KE89_9BACT</name>
<evidence type="ECO:0000256" key="6">
    <source>
        <dbReference type="ARBA" id="ARBA00022605"/>
    </source>
</evidence>